<sequence>MQSPREISSERQGALTPTTARLVTKLAVDVPESGATPRTLDPTAARQPWANLSVDTAINTDEDAAHDGVNGLRRLRSGSGSSHVTLPAGLLPERYTADLTHWQSPADLPERRLMVQRIIAMTRSKRVDATTCADTRTPSLAKRIELSLYSRAASFHEYRDLNTLR</sequence>
<evidence type="ECO:0000313" key="1">
    <source>
        <dbReference type="EMBL" id="POM60795.1"/>
    </source>
</evidence>
<accession>A0A2P4X5F8</accession>
<organism evidence="1 2">
    <name type="scientific">Phytophthora palmivora</name>
    <dbReference type="NCBI Taxonomy" id="4796"/>
    <lineage>
        <taxon>Eukaryota</taxon>
        <taxon>Sar</taxon>
        <taxon>Stramenopiles</taxon>
        <taxon>Oomycota</taxon>
        <taxon>Peronosporomycetes</taxon>
        <taxon>Peronosporales</taxon>
        <taxon>Peronosporaceae</taxon>
        <taxon>Phytophthora</taxon>
    </lineage>
</organism>
<proteinExistence type="predicted"/>
<dbReference type="AlphaFoldDB" id="A0A2P4X5F8"/>
<dbReference type="Proteomes" id="UP000237271">
    <property type="component" value="Unassembled WGS sequence"/>
</dbReference>
<reference evidence="1 2" key="1">
    <citation type="journal article" date="2017" name="Genome Biol. Evol.">
        <title>Phytophthora megakarya and P. palmivora, closely related causal agents of cacao black pod rot, underwent increases in genome sizes and gene numbers by different mechanisms.</title>
        <authorList>
            <person name="Ali S.S."/>
            <person name="Shao J."/>
            <person name="Lary D.J."/>
            <person name="Kronmiller B."/>
            <person name="Shen D."/>
            <person name="Strem M.D."/>
            <person name="Amoako-Attah I."/>
            <person name="Akrofi A.Y."/>
            <person name="Begoude B.A."/>
            <person name="Ten Hoopen G.M."/>
            <person name="Coulibaly K."/>
            <person name="Kebe B.I."/>
            <person name="Melnick R.L."/>
            <person name="Guiltinan M.J."/>
            <person name="Tyler B.M."/>
            <person name="Meinhardt L.W."/>
            <person name="Bailey B.A."/>
        </authorList>
    </citation>
    <scope>NUCLEOTIDE SEQUENCE [LARGE SCALE GENOMIC DNA]</scope>
    <source>
        <strain evidence="2">sbr112.9</strain>
    </source>
</reference>
<gene>
    <name evidence="1" type="ORF">PHPALM_30305</name>
</gene>
<keyword evidence="2" id="KW-1185">Reference proteome</keyword>
<evidence type="ECO:0000313" key="2">
    <source>
        <dbReference type="Proteomes" id="UP000237271"/>
    </source>
</evidence>
<comment type="caution">
    <text evidence="1">The sequence shown here is derived from an EMBL/GenBank/DDBJ whole genome shotgun (WGS) entry which is preliminary data.</text>
</comment>
<dbReference type="EMBL" id="NCKW01016802">
    <property type="protein sequence ID" value="POM60795.1"/>
    <property type="molecule type" value="Genomic_DNA"/>
</dbReference>
<name>A0A2P4X5F8_9STRA</name>
<protein>
    <submittedName>
        <fullName evidence="1">Tyrosine-protein phosphatase OCA1</fullName>
    </submittedName>
</protein>
<feature type="non-terminal residue" evidence="1">
    <location>
        <position position="165"/>
    </location>
</feature>